<dbReference type="InterPro" id="IPR002481">
    <property type="entry name" value="FUR"/>
</dbReference>
<keyword evidence="7" id="KW-0479">Metal-binding</keyword>
<accession>A0A0S7YD03</accession>
<evidence type="ECO:0008006" key="10">
    <source>
        <dbReference type="Google" id="ProtNLM"/>
    </source>
</evidence>
<dbReference type="Pfam" id="PF01475">
    <property type="entry name" value="FUR"/>
    <property type="match status" value="1"/>
</dbReference>
<dbReference type="Gene3D" id="1.10.10.10">
    <property type="entry name" value="Winged helix-like DNA-binding domain superfamily/Winged helix DNA-binding domain"/>
    <property type="match status" value="1"/>
</dbReference>
<dbReference type="PANTHER" id="PTHR33202:SF8">
    <property type="entry name" value="PEROXIDE-RESPONSIVE REPRESSOR PERR"/>
    <property type="match status" value="1"/>
</dbReference>
<evidence type="ECO:0000256" key="2">
    <source>
        <dbReference type="ARBA" id="ARBA00022491"/>
    </source>
</evidence>
<comment type="caution">
    <text evidence="8">The sequence shown here is derived from an EMBL/GenBank/DDBJ whole genome shotgun (WGS) entry which is preliminary data.</text>
</comment>
<evidence type="ECO:0000256" key="1">
    <source>
        <dbReference type="ARBA" id="ARBA00007957"/>
    </source>
</evidence>
<keyword evidence="3 7" id="KW-0862">Zinc</keyword>
<feature type="binding site" evidence="7">
    <location>
        <position position="146"/>
    </location>
    <ligand>
        <name>Zn(2+)</name>
        <dbReference type="ChEBI" id="CHEBI:29105"/>
    </ligand>
</feature>
<protein>
    <recommendedName>
        <fullName evidence="10">Fur family transcriptional regulator</fullName>
    </recommendedName>
</protein>
<feature type="binding site" evidence="7">
    <location>
        <position position="106"/>
    </location>
    <ligand>
        <name>Zn(2+)</name>
        <dbReference type="ChEBI" id="CHEBI:29105"/>
    </ligand>
</feature>
<proteinExistence type="inferred from homology"/>
<dbReference type="GO" id="GO:0003700">
    <property type="term" value="F:DNA-binding transcription factor activity"/>
    <property type="evidence" value="ECO:0007669"/>
    <property type="project" value="InterPro"/>
</dbReference>
<evidence type="ECO:0000256" key="7">
    <source>
        <dbReference type="PIRSR" id="PIRSR602481-1"/>
    </source>
</evidence>
<dbReference type="Gene3D" id="3.30.1490.190">
    <property type="match status" value="1"/>
</dbReference>
<dbReference type="GO" id="GO:1900376">
    <property type="term" value="P:regulation of secondary metabolite biosynthetic process"/>
    <property type="evidence" value="ECO:0007669"/>
    <property type="project" value="TreeGrafter"/>
</dbReference>
<comment type="cofactor">
    <cofactor evidence="7">
        <name>Zn(2+)</name>
        <dbReference type="ChEBI" id="CHEBI:29105"/>
    </cofactor>
    <text evidence="7">Binds 1 zinc ion per subunit.</text>
</comment>
<evidence type="ECO:0000313" key="9">
    <source>
        <dbReference type="Proteomes" id="UP000051012"/>
    </source>
</evidence>
<dbReference type="InterPro" id="IPR036388">
    <property type="entry name" value="WH-like_DNA-bd_sf"/>
</dbReference>
<dbReference type="Proteomes" id="UP000051012">
    <property type="component" value="Unassembled WGS sequence"/>
</dbReference>
<evidence type="ECO:0000256" key="3">
    <source>
        <dbReference type="ARBA" id="ARBA00022833"/>
    </source>
</evidence>
<dbReference type="InterPro" id="IPR043135">
    <property type="entry name" value="Fur_C"/>
</dbReference>
<dbReference type="SUPFAM" id="SSF46785">
    <property type="entry name" value="Winged helix' DNA-binding domain"/>
    <property type="match status" value="1"/>
</dbReference>
<reference evidence="8 9" key="1">
    <citation type="journal article" date="2015" name="Microbiome">
        <title>Genomic resolution of linkages in carbon, nitrogen, and sulfur cycling among widespread estuary sediment bacteria.</title>
        <authorList>
            <person name="Baker B.J."/>
            <person name="Lazar C.S."/>
            <person name="Teske A.P."/>
            <person name="Dick G.J."/>
        </authorList>
    </citation>
    <scope>NUCLEOTIDE SEQUENCE [LARGE SCALE GENOMIC DNA]</scope>
    <source>
        <strain evidence="8">DG_78</strain>
    </source>
</reference>
<keyword evidence="5" id="KW-0238">DNA-binding</keyword>
<keyword evidence="6" id="KW-0804">Transcription</keyword>
<dbReference type="EMBL" id="LJNI01000063">
    <property type="protein sequence ID" value="KPJ72658.1"/>
    <property type="molecule type" value="Genomic_DNA"/>
</dbReference>
<organism evidence="8 9">
    <name type="scientific">candidate division TA06 bacterium DG_78</name>
    <dbReference type="NCBI Taxonomy" id="1703772"/>
    <lineage>
        <taxon>Bacteria</taxon>
        <taxon>Bacteria division TA06</taxon>
    </lineage>
</organism>
<feature type="binding site" evidence="7">
    <location>
        <position position="109"/>
    </location>
    <ligand>
        <name>Zn(2+)</name>
        <dbReference type="ChEBI" id="CHEBI:29105"/>
    </ligand>
</feature>
<dbReference type="PANTHER" id="PTHR33202">
    <property type="entry name" value="ZINC UPTAKE REGULATION PROTEIN"/>
    <property type="match status" value="1"/>
</dbReference>
<evidence type="ECO:0000256" key="6">
    <source>
        <dbReference type="ARBA" id="ARBA00023163"/>
    </source>
</evidence>
<dbReference type="InterPro" id="IPR036390">
    <property type="entry name" value="WH_DNA-bd_sf"/>
</dbReference>
<keyword evidence="4" id="KW-0805">Transcription regulation</keyword>
<name>A0A0S7YD03_UNCT6</name>
<dbReference type="GO" id="GO:0008270">
    <property type="term" value="F:zinc ion binding"/>
    <property type="evidence" value="ECO:0007669"/>
    <property type="project" value="TreeGrafter"/>
</dbReference>
<dbReference type="CDD" id="cd07153">
    <property type="entry name" value="Fur_like"/>
    <property type="match status" value="1"/>
</dbReference>
<feature type="binding site" evidence="7">
    <location>
        <position position="149"/>
    </location>
    <ligand>
        <name>Zn(2+)</name>
        <dbReference type="ChEBI" id="CHEBI:29105"/>
    </ligand>
</feature>
<evidence type="ECO:0000256" key="5">
    <source>
        <dbReference type="ARBA" id="ARBA00023125"/>
    </source>
</evidence>
<comment type="similarity">
    <text evidence="1">Belongs to the Fur family.</text>
</comment>
<evidence type="ECO:0000256" key="4">
    <source>
        <dbReference type="ARBA" id="ARBA00023015"/>
    </source>
</evidence>
<gene>
    <name evidence="8" type="ORF">AMJ52_05650</name>
</gene>
<sequence length="155" mass="17893">MNKRDYGEHKSLQEKVRFFKKVCYKHGLKITPQRVAIYKELISSQKHPSAIMIFRKIRNYFPNISLGTVNSTLLTYAKIGIAKVVESSGDPKRFDPQLEPHHHFRCMKCGKIVDFHHDAYDAITIPAAINKKFVILEKIVHLAGLCDKCRTKAKR</sequence>
<dbReference type="AlphaFoldDB" id="A0A0S7YD03"/>
<dbReference type="GO" id="GO:0000976">
    <property type="term" value="F:transcription cis-regulatory region binding"/>
    <property type="evidence" value="ECO:0007669"/>
    <property type="project" value="TreeGrafter"/>
</dbReference>
<dbReference type="GO" id="GO:0045892">
    <property type="term" value="P:negative regulation of DNA-templated transcription"/>
    <property type="evidence" value="ECO:0007669"/>
    <property type="project" value="TreeGrafter"/>
</dbReference>
<keyword evidence="2" id="KW-0678">Repressor</keyword>
<evidence type="ECO:0000313" key="8">
    <source>
        <dbReference type="EMBL" id="KPJ72658.1"/>
    </source>
</evidence>